<proteinExistence type="predicted"/>
<protein>
    <submittedName>
        <fullName evidence="2">Uncharacterized protein</fullName>
    </submittedName>
</protein>
<dbReference type="SUPFAM" id="SSF74788">
    <property type="entry name" value="Cullin repeat-like"/>
    <property type="match status" value="1"/>
</dbReference>
<dbReference type="AlphaFoldDB" id="A0AAD7F5K5"/>
<evidence type="ECO:0000256" key="1">
    <source>
        <dbReference type="SAM" id="MobiDB-lite"/>
    </source>
</evidence>
<sequence>MSSSKGKGKEPAILPPLPGPSSGSANPAASLSALWAYLLPALNHIVKSPTNNSDKAPAIDIGFYAGIHTACYNYFTSQSENKSSTPRAAGEPAITSGTDLYQQLDKYFMEAAREVMLGAPQDDSTLIHYIVPCFNRFSAGAMSINRLLNYVNRHYVKRAIDEDKGWLRLNDVLESVAKTITADDSREKISGRLKEKRTDELKKWGYKIDGSGASMASAEACAEAASPPDRIVSVSSLAHRRFRLEVFDPLLAVPVVKGKKAKNKIPKAAGKSTPAPIPKGRLARAVKELLESKGGDEEERTRLITDLAAGLRLVGVRPDHPLRKRLDKFLASA</sequence>
<dbReference type="Gene3D" id="1.20.1310.10">
    <property type="entry name" value="Cullin Repeats"/>
    <property type="match status" value="1"/>
</dbReference>
<reference evidence="2" key="1">
    <citation type="submission" date="2023-03" db="EMBL/GenBank/DDBJ databases">
        <title>Massive genome expansion in bonnet fungi (Mycena s.s.) driven by repeated elements and novel gene families across ecological guilds.</title>
        <authorList>
            <consortium name="Lawrence Berkeley National Laboratory"/>
            <person name="Harder C.B."/>
            <person name="Miyauchi S."/>
            <person name="Viragh M."/>
            <person name="Kuo A."/>
            <person name="Thoen E."/>
            <person name="Andreopoulos B."/>
            <person name="Lu D."/>
            <person name="Skrede I."/>
            <person name="Drula E."/>
            <person name="Henrissat B."/>
            <person name="Morin E."/>
            <person name="Kohler A."/>
            <person name="Barry K."/>
            <person name="LaButti K."/>
            <person name="Morin E."/>
            <person name="Salamov A."/>
            <person name="Lipzen A."/>
            <person name="Mereny Z."/>
            <person name="Hegedus B."/>
            <person name="Baldrian P."/>
            <person name="Stursova M."/>
            <person name="Weitz H."/>
            <person name="Taylor A."/>
            <person name="Grigoriev I.V."/>
            <person name="Nagy L.G."/>
            <person name="Martin F."/>
            <person name="Kauserud H."/>
        </authorList>
    </citation>
    <scope>NUCLEOTIDE SEQUENCE</scope>
    <source>
        <strain evidence="2">CBHHK002</strain>
    </source>
</reference>
<dbReference type="EMBL" id="JARIHO010000002">
    <property type="protein sequence ID" value="KAJ7366755.1"/>
    <property type="molecule type" value="Genomic_DNA"/>
</dbReference>
<name>A0AAD7F5K5_9AGAR</name>
<evidence type="ECO:0000313" key="2">
    <source>
        <dbReference type="EMBL" id="KAJ7366755.1"/>
    </source>
</evidence>
<feature type="region of interest" description="Disordered" evidence="1">
    <location>
        <begin position="1"/>
        <end position="21"/>
    </location>
</feature>
<keyword evidence="3" id="KW-1185">Reference proteome</keyword>
<accession>A0AAD7F5K5</accession>
<evidence type="ECO:0000313" key="3">
    <source>
        <dbReference type="Proteomes" id="UP001218218"/>
    </source>
</evidence>
<comment type="caution">
    <text evidence="2">The sequence shown here is derived from an EMBL/GenBank/DDBJ whole genome shotgun (WGS) entry which is preliminary data.</text>
</comment>
<gene>
    <name evidence="2" type="ORF">DFH08DRAFT_679154</name>
</gene>
<organism evidence="2 3">
    <name type="scientific">Mycena albidolilacea</name>
    <dbReference type="NCBI Taxonomy" id="1033008"/>
    <lineage>
        <taxon>Eukaryota</taxon>
        <taxon>Fungi</taxon>
        <taxon>Dikarya</taxon>
        <taxon>Basidiomycota</taxon>
        <taxon>Agaricomycotina</taxon>
        <taxon>Agaricomycetes</taxon>
        <taxon>Agaricomycetidae</taxon>
        <taxon>Agaricales</taxon>
        <taxon>Marasmiineae</taxon>
        <taxon>Mycenaceae</taxon>
        <taxon>Mycena</taxon>
    </lineage>
</organism>
<dbReference type="Proteomes" id="UP001218218">
    <property type="component" value="Unassembled WGS sequence"/>
</dbReference>
<dbReference type="InterPro" id="IPR016159">
    <property type="entry name" value="Cullin_repeat-like_dom_sf"/>
</dbReference>